<dbReference type="NCBIfam" id="TIGR04057">
    <property type="entry name" value="SusC_RagA_signa"/>
    <property type="match status" value="1"/>
</dbReference>
<comment type="subcellular location">
    <subcellularLocation>
        <location evidence="1 8">Cell outer membrane</location>
        <topology evidence="1 8">Multi-pass membrane protein</topology>
    </subcellularLocation>
</comment>
<organism evidence="11 12">
    <name type="scientific">Rufibacter quisquiliarum</name>
    <dbReference type="NCBI Taxonomy" id="1549639"/>
    <lineage>
        <taxon>Bacteria</taxon>
        <taxon>Pseudomonadati</taxon>
        <taxon>Bacteroidota</taxon>
        <taxon>Cytophagia</taxon>
        <taxon>Cytophagales</taxon>
        <taxon>Hymenobacteraceae</taxon>
        <taxon>Rufibacter</taxon>
    </lineage>
</organism>
<feature type="chain" id="PRO_5032820814" evidence="9">
    <location>
        <begin position="21"/>
        <end position="1030"/>
    </location>
</feature>
<dbReference type="PANTHER" id="PTHR30069:SF29">
    <property type="entry name" value="HEMOGLOBIN AND HEMOGLOBIN-HAPTOGLOBIN-BINDING PROTEIN 1-RELATED"/>
    <property type="match status" value="1"/>
</dbReference>
<proteinExistence type="inferred from homology"/>
<dbReference type="AlphaFoldDB" id="A0A839GDG4"/>
<dbReference type="GO" id="GO:0009279">
    <property type="term" value="C:cell outer membrane"/>
    <property type="evidence" value="ECO:0007669"/>
    <property type="project" value="UniProtKB-SubCell"/>
</dbReference>
<keyword evidence="2 8" id="KW-0813">Transport</keyword>
<evidence type="ECO:0000256" key="8">
    <source>
        <dbReference type="PROSITE-ProRule" id="PRU01360"/>
    </source>
</evidence>
<dbReference type="Gene3D" id="2.60.40.1120">
    <property type="entry name" value="Carboxypeptidase-like, regulatory domain"/>
    <property type="match status" value="1"/>
</dbReference>
<name>A0A839GDG4_9BACT</name>
<protein>
    <submittedName>
        <fullName evidence="11">TonB-linked SusC/RagA family outer membrane protein</fullName>
    </submittedName>
</protein>
<dbReference type="InterPro" id="IPR023996">
    <property type="entry name" value="TonB-dep_OMP_SusC/RagA"/>
</dbReference>
<feature type="signal peptide" evidence="9">
    <location>
        <begin position="1"/>
        <end position="20"/>
    </location>
</feature>
<dbReference type="RefSeq" id="WP_066832966.1">
    <property type="nucleotide sequence ID" value="NZ_JACJIQ010000008.1"/>
</dbReference>
<evidence type="ECO:0000256" key="9">
    <source>
        <dbReference type="SAM" id="SignalP"/>
    </source>
</evidence>
<evidence type="ECO:0000256" key="1">
    <source>
        <dbReference type="ARBA" id="ARBA00004571"/>
    </source>
</evidence>
<evidence type="ECO:0000256" key="6">
    <source>
        <dbReference type="ARBA" id="ARBA00023136"/>
    </source>
</evidence>
<dbReference type="SUPFAM" id="SSF56935">
    <property type="entry name" value="Porins"/>
    <property type="match status" value="1"/>
</dbReference>
<dbReference type="SUPFAM" id="SSF49464">
    <property type="entry name" value="Carboxypeptidase regulatory domain-like"/>
    <property type="match status" value="1"/>
</dbReference>
<keyword evidence="4 8" id="KW-0812">Transmembrane</keyword>
<dbReference type="InterPro" id="IPR039426">
    <property type="entry name" value="TonB-dep_rcpt-like"/>
</dbReference>
<dbReference type="InterPro" id="IPR023997">
    <property type="entry name" value="TonB-dep_OMP_SusC/RagA_CS"/>
</dbReference>
<accession>A0A839GDG4</accession>
<keyword evidence="7 8" id="KW-0998">Cell outer membrane</keyword>
<dbReference type="PANTHER" id="PTHR30069">
    <property type="entry name" value="TONB-DEPENDENT OUTER MEMBRANE RECEPTOR"/>
    <property type="match status" value="1"/>
</dbReference>
<dbReference type="InterPro" id="IPR012910">
    <property type="entry name" value="Plug_dom"/>
</dbReference>
<dbReference type="Proteomes" id="UP000563094">
    <property type="component" value="Unassembled WGS sequence"/>
</dbReference>
<keyword evidence="12" id="KW-1185">Reference proteome</keyword>
<dbReference type="NCBIfam" id="TIGR04056">
    <property type="entry name" value="OMP_RagA_SusC"/>
    <property type="match status" value="1"/>
</dbReference>
<evidence type="ECO:0000313" key="12">
    <source>
        <dbReference type="Proteomes" id="UP000563094"/>
    </source>
</evidence>
<comment type="caution">
    <text evidence="11">The sequence shown here is derived from an EMBL/GenBank/DDBJ whole genome shotgun (WGS) entry which is preliminary data.</text>
</comment>
<evidence type="ECO:0000256" key="2">
    <source>
        <dbReference type="ARBA" id="ARBA00022448"/>
    </source>
</evidence>
<evidence type="ECO:0000259" key="10">
    <source>
        <dbReference type="Pfam" id="PF07715"/>
    </source>
</evidence>
<evidence type="ECO:0000313" key="11">
    <source>
        <dbReference type="EMBL" id="MBA9077634.1"/>
    </source>
</evidence>
<evidence type="ECO:0000256" key="3">
    <source>
        <dbReference type="ARBA" id="ARBA00022452"/>
    </source>
</evidence>
<dbReference type="GO" id="GO:0044718">
    <property type="term" value="P:siderophore transmembrane transport"/>
    <property type="evidence" value="ECO:0007669"/>
    <property type="project" value="TreeGrafter"/>
</dbReference>
<reference evidence="11 12" key="1">
    <citation type="submission" date="2020-08" db="EMBL/GenBank/DDBJ databases">
        <title>Genomic Encyclopedia of Type Strains, Phase IV (KMG-IV): sequencing the most valuable type-strain genomes for metagenomic binning, comparative biology and taxonomic classification.</title>
        <authorList>
            <person name="Goeker M."/>
        </authorList>
    </citation>
    <scope>NUCLEOTIDE SEQUENCE [LARGE SCALE GENOMIC DNA]</scope>
    <source>
        <strain evidence="11 12">DSM 29854</strain>
    </source>
</reference>
<dbReference type="InterPro" id="IPR037066">
    <property type="entry name" value="Plug_dom_sf"/>
</dbReference>
<evidence type="ECO:0000256" key="7">
    <source>
        <dbReference type="ARBA" id="ARBA00023237"/>
    </source>
</evidence>
<keyword evidence="3 8" id="KW-1134">Transmembrane beta strand</keyword>
<keyword evidence="5 9" id="KW-0732">Signal</keyword>
<comment type="similarity">
    <text evidence="8">Belongs to the TonB-dependent receptor family.</text>
</comment>
<dbReference type="Gene3D" id="2.40.170.20">
    <property type="entry name" value="TonB-dependent receptor, beta-barrel domain"/>
    <property type="match status" value="1"/>
</dbReference>
<dbReference type="PROSITE" id="PS52016">
    <property type="entry name" value="TONB_DEPENDENT_REC_3"/>
    <property type="match status" value="1"/>
</dbReference>
<gene>
    <name evidence="11" type="ORF">FHS90_002352</name>
</gene>
<dbReference type="InterPro" id="IPR008969">
    <property type="entry name" value="CarboxyPept-like_regulatory"/>
</dbReference>
<dbReference type="InterPro" id="IPR036942">
    <property type="entry name" value="Beta-barrel_TonB_sf"/>
</dbReference>
<dbReference type="Pfam" id="PF07715">
    <property type="entry name" value="Plug"/>
    <property type="match status" value="1"/>
</dbReference>
<feature type="domain" description="TonB-dependent receptor plug" evidence="10">
    <location>
        <begin position="118"/>
        <end position="242"/>
    </location>
</feature>
<dbReference type="Gene3D" id="2.170.130.10">
    <property type="entry name" value="TonB-dependent receptor, plug domain"/>
    <property type="match status" value="1"/>
</dbReference>
<evidence type="ECO:0000256" key="5">
    <source>
        <dbReference type="ARBA" id="ARBA00022729"/>
    </source>
</evidence>
<sequence length="1030" mass="112579">MIKHLLLLLLLVIASLNSFAQIRITGQVTSGKSREALPGVTVLEKGSPTNGASTGADGQFSITVPGPNSVLVFSFIGFVTREVTVGNQQTINVILNEDARALDEVVVTAFGVVQERKALTYAVQEVDSKLIQETNQPNALNALRGRVAGVSITSAGGTPGAGSTIVIRGINSLNPSANNQPLFVIDGVPVSNQTDITGGREGSTFTNSNRFADINPDDIASISVLKGPAASALYGLRASNGAVIITTKSGQAGKTTFNYRTSVSFDDVYRTPPMQDKYGRGFNGIYNPADYRADGPPIPAGEPVYDQWDQVFNTGHQYQNNFSFSGGTDKATFYGSLGRLDQTGVVPNSEYERTTAKIAGTLQATERLKIDASANFINSNNTNPRNGVGGSGVISYASRYAPDVNIENYLNPDGTQNRYTTQLDNPLFFAENAYQTETLNRIIGNMGLNYRFTDWLALDYRAGIDYYGTQRNVVTRPTVLISATSRGSISEQYLTYQEINSNLLLTGDRQLNENFGLTVSLGNQVTMINTTDVNGSGTNFILPDFNSVNNLGQYTVRSYPSERNIIGVFGDAKLNYRETVFLNVTGRNDWSSTLPKANRSFFYPSVSLAYIFSETLGLSGNRYFNYGKLRASYAEVGKDAAPYLLGNYYTTQAPFLGVAGVRRSETIGSETLRPERTKGFEFGVELAFLGNRLRLDANYAIQNSVDQIVPIPTSRSTGFSTYVTNAGEIQNRVLELVVDADVIKGGDFSWNTIFNFSRLRGEVLEMPEGVSVITFQPESPWVKQRIQPGGRPGDWYGWKLSRVEDPASPANGRLVIVDGYPNVNNQWKGAALSEDTYLGNAFPDFEGGWNNTLRYKNFELSFLFNFRKGGYAFDINRRMRYGSTGGEAPTGAETELRNRLVIFDGVVNTGTTENPVWVENTTPVVLDVANFYSQAFRYRLASEYNGFQEASVLRLQNVSLSYTLPKGLLGKTPFSNVTASVTGNNLWMSSPFVGFDPEQSAYGPGSNVFGYVGTNIPATRSVYFGLNFSF</sequence>
<dbReference type="EMBL" id="JACJIQ010000008">
    <property type="protein sequence ID" value="MBA9077634.1"/>
    <property type="molecule type" value="Genomic_DNA"/>
</dbReference>
<keyword evidence="6 8" id="KW-0472">Membrane</keyword>
<evidence type="ECO:0000256" key="4">
    <source>
        <dbReference type="ARBA" id="ARBA00022692"/>
    </source>
</evidence>
<dbReference type="GO" id="GO:0015344">
    <property type="term" value="F:siderophore uptake transmembrane transporter activity"/>
    <property type="evidence" value="ECO:0007669"/>
    <property type="project" value="TreeGrafter"/>
</dbReference>
<dbReference type="Pfam" id="PF13715">
    <property type="entry name" value="CarbopepD_reg_2"/>
    <property type="match status" value="1"/>
</dbReference>